<dbReference type="OrthoDB" id="9792788at2"/>
<dbReference type="Proteomes" id="UP000315235">
    <property type="component" value="Unassembled WGS sequence"/>
</dbReference>
<name>A0A553H3I6_9PSED</name>
<dbReference type="PANTHER" id="PTHR35335">
    <property type="entry name" value="UPF0716 PROTEIN FXSA"/>
    <property type="match status" value="1"/>
</dbReference>
<protein>
    <submittedName>
        <fullName evidence="3">Membrane protein FxsA</fullName>
    </submittedName>
</protein>
<dbReference type="PANTHER" id="PTHR35335:SF1">
    <property type="entry name" value="UPF0716 PROTEIN FXSA"/>
    <property type="match status" value="1"/>
</dbReference>
<evidence type="ECO:0000313" key="3">
    <source>
        <dbReference type="EMBL" id="TRX76315.1"/>
    </source>
</evidence>
<feature type="compositionally biased region" description="Basic and acidic residues" evidence="1">
    <location>
        <begin position="135"/>
        <end position="148"/>
    </location>
</feature>
<feature type="transmembrane region" description="Helical" evidence="2">
    <location>
        <begin position="26"/>
        <end position="49"/>
    </location>
</feature>
<evidence type="ECO:0000313" key="4">
    <source>
        <dbReference type="Proteomes" id="UP000315235"/>
    </source>
</evidence>
<feature type="region of interest" description="Disordered" evidence="1">
    <location>
        <begin position="123"/>
        <end position="148"/>
    </location>
</feature>
<organism evidence="3 4">
    <name type="scientific">Pseudomonas mangiferae</name>
    <dbReference type="NCBI Taxonomy" id="2593654"/>
    <lineage>
        <taxon>Bacteria</taxon>
        <taxon>Pseudomonadati</taxon>
        <taxon>Pseudomonadota</taxon>
        <taxon>Gammaproteobacteria</taxon>
        <taxon>Pseudomonadales</taxon>
        <taxon>Pseudomonadaceae</taxon>
        <taxon>Pseudomonas</taxon>
    </lineage>
</organism>
<keyword evidence="4" id="KW-1185">Reference proteome</keyword>
<evidence type="ECO:0000256" key="1">
    <source>
        <dbReference type="SAM" id="MobiDB-lite"/>
    </source>
</evidence>
<dbReference type="InterPro" id="IPR007313">
    <property type="entry name" value="FxsA"/>
</dbReference>
<keyword evidence="2" id="KW-0812">Transmembrane</keyword>
<dbReference type="RefSeq" id="WP_143486943.1">
    <property type="nucleotide sequence ID" value="NZ_VJOY01000002.1"/>
</dbReference>
<keyword evidence="2" id="KW-0472">Membrane</keyword>
<proteinExistence type="predicted"/>
<gene>
    <name evidence="3" type="primary">fxsA</name>
    <name evidence="3" type="ORF">FM069_03770</name>
</gene>
<dbReference type="AlphaFoldDB" id="A0A553H3I6"/>
<keyword evidence="2" id="KW-1133">Transmembrane helix</keyword>
<evidence type="ECO:0000256" key="2">
    <source>
        <dbReference type="SAM" id="Phobius"/>
    </source>
</evidence>
<accession>A0A553H3I6</accession>
<dbReference type="GO" id="GO:0016020">
    <property type="term" value="C:membrane"/>
    <property type="evidence" value="ECO:0007669"/>
    <property type="project" value="InterPro"/>
</dbReference>
<comment type="caution">
    <text evidence="3">The sequence shown here is derived from an EMBL/GenBank/DDBJ whole genome shotgun (WGS) entry which is preliminary data.</text>
</comment>
<sequence>MRVVAVVFLLFPLLELAVLIKVGSAIGVLATLGLLVFSAVLGSFLLRIAGVSTAWRARERLMRGERPEPAMLEGLMMALGGGLLILPGLISDVLGLLCIIPFARNLMLRAVLGRLEARVMGGRTFEGEPGPQPDVRPRVIEGEYQRHD</sequence>
<reference evidence="3 4" key="1">
    <citation type="submission" date="2019-07" db="EMBL/GenBank/DDBJ databases">
        <title>Pseudomonas mangiferae sp. nov., isolated from bark of mango tree in Thailand.</title>
        <authorList>
            <person name="Srisuk N."/>
            <person name="Anurat P."/>
        </authorList>
    </citation>
    <scope>NUCLEOTIDE SEQUENCE [LARGE SCALE GENOMIC DNA]</scope>
    <source>
        <strain evidence="3 4">DMKU_BBB3-04</strain>
    </source>
</reference>
<dbReference type="Pfam" id="PF04186">
    <property type="entry name" value="FxsA"/>
    <property type="match status" value="1"/>
</dbReference>
<dbReference type="NCBIfam" id="NF008528">
    <property type="entry name" value="PRK11463.1-2"/>
    <property type="match status" value="1"/>
</dbReference>
<dbReference type="EMBL" id="VJOY01000002">
    <property type="protein sequence ID" value="TRX76315.1"/>
    <property type="molecule type" value="Genomic_DNA"/>
</dbReference>